<evidence type="ECO:0000313" key="2">
    <source>
        <dbReference type="EMBL" id="MBC8207884.1"/>
    </source>
</evidence>
<proteinExistence type="predicted"/>
<protein>
    <submittedName>
        <fullName evidence="2">Uncharacterized protein</fullName>
    </submittedName>
</protein>
<feature type="signal peptide" evidence="1">
    <location>
        <begin position="1"/>
        <end position="26"/>
    </location>
</feature>
<evidence type="ECO:0000256" key="1">
    <source>
        <dbReference type="SAM" id="SignalP"/>
    </source>
</evidence>
<gene>
    <name evidence="2" type="ORF">H8E79_01790</name>
</gene>
<accession>A0A8J6N789</accession>
<organism evidence="2 3">
    <name type="scientific">Candidatus Desulfatifera sulfidica</name>
    <dbReference type="NCBI Taxonomy" id="2841691"/>
    <lineage>
        <taxon>Bacteria</taxon>
        <taxon>Pseudomonadati</taxon>
        <taxon>Thermodesulfobacteriota</taxon>
        <taxon>Desulfobulbia</taxon>
        <taxon>Desulfobulbales</taxon>
        <taxon>Desulfobulbaceae</taxon>
        <taxon>Candidatus Desulfatifera</taxon>
    </lineage>
</organism>
<dbReference type="SUPFAM" id="SSF50969">
    <property type="entry name" value="YVTN repeat-like/Quinoprotein amine dehydrogenase"/>
    <property type="match status" value="1"/>
</dbReference>
<dbReference type="InterPro" id="IPR015943">
    <property type="entry name" value="WD40/YVTN_repeat-like_dom_sf"/>
</dbReference>
<dbReference type="Gene3D" id="2.130.10.10">
    <property type="entry name" value="YVTN repeat-like/Quinoprotein amine dehydrogenase"/>
    <property type="match status" value="1"/>
</dbReference>
<comment type="caution">
    <text evidence="2">The sequence shown here is derived from an EMBL/GenBank/DDBJ whole genome shotgun (WGS) entry which is preliminary data.</text>
</comment>
<name>A0A8J6N789_9BACT</name>
<evidence type="ECO:0000313" key="3">
    <source>
        <dbReference type="Proteomes" id="UP000599024"/>
    </source>
</evidence>
<dbReference type="InterPro" id="IPR011044">
    <property type="entry name" value="Quino_amine_DH_bsu"/>
</dbReference>
<feature type="chain" id="PRO_5035244151" evidence="1">
    <location>
        <begin position="27"/>
        <end position="146"/>
    </location>
</feature>
<keyword evidence="1" id="KW-0732">Signal</keyword>
<sequence length="146" mass="15807">MDYKPFLAAACLLPILFGYGTSDASAPVPATSNTIQWQAERHWTTPAPPLDIVHSLDNKKVFILAADNQVHIYEGNGRLLGSIPVDKGVVAIDIEPRGNKLYLINEKDNSFTSLNVDYVSAINTTGSPFMGPADAPVTIAVFTDFE</sequence>
<dbReference type="EMBL" id="JACNLK010000021">
    <property type="protein sequence ID" value="MBC8207884.1"/>
    <property type="molecule type" value="Genomic_DNA"/>
</dbReference>
<reference evidence="2 3" key="1">
    <citation type="submission" date="2020-08" db="EMBL/GenBank/DDBJ databases">
        <title>Bridging the membrane lipid divide: bacteria of the FCB group superphylum have the potential to synthesize archaeal ether lipids.</title>
        <authorList>
            <person name="Villanueva L."/>
            <person name="Von Meijenfeldt F.A.B."/>
            <person name="Westbye A.B."/>
            <person name="Yadav S."/>
            <person name="Hopmans E.C."/>
            <person name="Dutilh B.E."/>
            <person name="Sinninghe Damste J.S."/>
        </authorList>
    </citation>
    <scope>NUCLEOTIDE SEQUENCE [LARGE SCALE GENOMIC DNA]</scope>
    <source>
        <strain evidence="2">NIOZ-UU81</strain>
    </source>
</reference>
<dbReference type="AlphaFoldDB" id="A0A8J6N789"/>
<dbReference type="Proteomes" id="UP000599024">
    <property type="component" value="Unassembled WGS sequence"/>
</dbReference>